<feature type="domain" description="Xylose isomerase-like TIM barrel" evidence="1">
    <location>
        <begin position="32"/>
        <end position="269"/>
    </location>
</feature>
<proteinExistence type="predicted"/>
<reference evidence="3" key="1">
    <citation type="journal article" date="2019" name="Int. J. Syst. Evol. Microbiol.">
        <title>The Global Catalogue of Microorganisms (GCM) 10K type strain sequencing project: providing services to taxonomists for standard genome sequencing and annotation.</title>
        <authorList>
            <consortium name="The Broad Institute Genomics Platform"/>
            <consortium name="The Broad Institute Genome Sequencing Center for Infectious Disease"/>
            <person name="Wu L."/>
            <person name="Ma J."/>
        </authorList>
    </citation>
    <scope>NUCLEOTIDE SEQUENCE [LARGE SCALE GENOMIC DNA]</scope>
    <source>
        <strain evidence="3">NBRC 15640</strain>
    </source>
</reference>
<dbReference type="InterPro" id="IPR036237">
    <property type="entry name" value="Xyl_isomerase-like_sf"/>
</dbReference>
<dbReference type="Proteomes" id="UP001156690">
    <property type="component" value="Unassembled WGS sequence"/>
</dbReference>
<comment type="caution">
    <text evidence="2">The sequence shown here is derived from an EMBL/GenBank/DDBJ whole genome shotgun (WGS) entry which is preliminary data.</text>
</comment>
<keyword evidence="3" id="KW-1185">Reference proteome</keyword>
<evidence type="ECO:0000313" key="2">
    <source>
        <dbReference type="EMBL" id="GLQ75690.1"/>
    </source>
</evidence>
<sequence length="295" mass="33832">MTSQITLATCPCSWGVWYPKDHQQPSWQKFLDEANFCGYRTIELGPYGYLPTNIRELKYELEAHNLNVCGAAHMSDLIVPNALNTIRSDISNICPTLKELNARYFVFMDGDSLYKHPSDRNLNLTDWKHIIKVISESAKIVKEEYGLDYVFHPHVSTCIENEHQIIRLLNDTHPDYVNLCFDTGHHLYTGGVPEDFIKEFGSRIRYYHLKDMNSAIREKVKQKNLSDDDAFELGVMVPLGKGNVNFNAIKAELDRQNFRGYAVIEQDIYPDIHNMALTHAKSNLAYIKQLGMGVS</sequence>
<dbReference type="InterPro" id="IPR013022">
    <property type="entry name" value="Xyl_isomerase-like_TIM-brl"/>
</dbReference>
<dbReference type="RefSeq" id="WP_126606848.1">
    <property type="nucleotide sequence ID" value="NZ_AP025145.1"/>
</dbReference>
<dbReference type="SUPFAM" id="SSF51658">
    <property type="entry name" value="Xylose isomerase-like"/>
    <property type="match status" value="1"/>
</dbReference>
<accession>A0AAV5NY94</accession>
<dbReference type="AlphaFoldDB" id="A0AAV5NY94"/>
<dbReference type="Gene3D" id="3.20.20.150">
    <property type="entry name" value="Divalent-metal-dependent TIM barrel enzymes"/>
    <property type="match status" value="1"/>
</dbReference>
<organism evidence="2 3">
    <name type="scientific">Vibrio penaeicida</name>
    <dbReference type="NCBI Taxonomy" id="104609"/>
    <lineage>
        <taxon>Bacteria</taxon>
        <taxon>Pseudomonadati</taxon>
        <taxon>Pseudomonadota</taxon>
        <taxon>Gammaproteobacteria</taxon>
        <taxon>Vibrionales</taxon>
        <taxon>Vibrionaceae</taxon>
        <taxon>Vibrio</taxon>
    </lineage>
</organism>
<protein>
    <submittedName>
        <fullName evidence="2">IolE protein</fullName>
    </submittedName>
</protein>
<dbReference type="InterPro" id="IPR050312">
    <property type="entry name" value="IolE/XylAMocC-like"/>
</dbReference>
<dbReference type="PANTHER" id="PTHR12110:SF41">
    <property type="entry name" value="INOSOSE DEHYDRATASE"/>
    <property type="match status" value="1"/>
</dbReference>
<evidence type="ECO:0000259" key="1">
    <source>
        <dbReference type="Pfam" id="PF01261"/>
    </source>
</evidence>
<dbReference type="Pfam" id="PF01261">
    <property type="entry name" value="AP_endonuc_2"/>
    <property type="match status" value="1"/>
</dbReference>
<name>A0AAV5NY94_9VIBR</name>
<gene>
    <name evidence="2" type="ORF">GCM10007932_50530</name>
</gene>
<evidence type="ECO:0000313" key="3">
    <source>
        <dbReference type="Proteomes" id="UP001156690"/>
    </source>
</evidence>
<dbReference type="PANTHER" id="PTHR12110">
    <property type="entry name" value="HYDROXYPYRUVATE ISOMERASE"/>
    <property type="match status" value="1"/>
</dbReference>
<dbReference type="EMBL" id="BSNX01000075">
    <property type="protein sequence ID" value="GLQ75690.1"/>
    <property type="molecule type" value="Genomic_DNA"/>
</dbReference>